<dbReference type="PROSITE" id="PS51383">
    <property type="entry name" value="YJEF_C_3"/>
    <property type="match status" value="1"/>
</dbReference>
<evidence type="ECO:0000256" key="2">
    <source>
        <dbReference type="ARBA" id="ARBA00000909"/>
    </source>
</evidence>
<proteinExistence type="inferred from homology"/>
<evidence type="ECO:0000256" key="16">
    <source>
        <dbReference type="ARBA" id="ARBA00049209"/>
    </source>
</evidence>
<feature type="binding site" evidence="17">
    <location>
        <position position="448"/>
    </location>
    <ligand>
        <name>AMP</name>
        <dbReference type="ChEBI" id="CHEBI:456215"/>
    </ligand>
</feature>
<evidence type="ECO:0000313" key="22">
    <source>
        <dbReference type="EMBL" id="BCS80697.1"/>
    </source>
</evidence>
<comment type="similarity">
    <text evidence="3 19">In the N-terminal section; belongs to the NnrE/AIBP family.</text>
</comment>
<dbReference type="EC" id="4.2.1.136" evidence="19"/>
<feature type="binding site" evidence="17">
    <location>
        <position position="383"/>
    </location>
    <ligand>
        <name>(6S)-NADPHX</name>
        <dbReference type="ChEBI" id="CHEBI:64076"/>
    </ligand>
</feature>
<feature type="binding site" evidence="17">
    <location>
        <begin position="420"/>
        <end position="424"/>
    </location>
    <ligand>
        <name>AMP</name>
        <dbReference type="ChEBI" id="CHEBI:456215"/>
    </ligand>
</feature>
<keyword evidence="23" id="KW-1185">Reference proteome</keyword>
<dbReference type="RefSeq" id="WP_207181292.1">
    <property type="nucleotide sequence ID" value="NZ_AP024480.1"/>
</dbReference>
<dbReference type="InterPro" id="IPR000631">
    <property type="entry name" value="CARKD"/>
</dbReference>
<dbReference type="Gene3D" id="3.40.1190.20">
    <property type="match status" value="1"/>
</dbReference>
<feature type="binding site" evidence="18">
    <location>
        <position position="162"/>
    </location>
    <ligand>
        <name>K(+)</name>
        <dbReference type="ChEBI" id="CHEBI:29103"/>
    </ligand>
</feature>
<keyword evidence="8 17" id="KW-0521">NADP</keyword>
<evidence type="ECO:0000256" key="14">
    <source>
        <dbReference type="ARBA" id="ARBA00025153"/>
    </source>
</evidence>
<dbReference type="NCBIfam" id="TIGR00196">
    <property type="entry name" value="yjeF_cterm"/>
    <property type="match status" value="1"/>
</dbReference>
<feature type="binding site" evidence="18">
    <location>
        <begin position="59"/>
        <end position="63"/>
    </location>
    <ligand>
        <name>(6S)-NADPHX</name>
        <dbReference type="ChEBI" id="CHEBI:64076"/>
    </ligand>
</feature>
<evidence type="ECO:0000256" key="6">
    <source>
        <dbReference type="ARBA" id="ARBA00022741"/>
    </source>
</evidence>
<evidence type="ECO:0000256" key="4">
    <source>
        <dbReference type="ARBA" id="ARBA00009524"/>
    </source>
</evidence>
<keyword evidence="6 17" id="KW-0547">Nucleotide-binding</keyword>
<evidence type="ECO:0000256" key="18">
    <source>
        <dbReference type="HAMAP-Rule" id="MF_01966"/>
    </source>
</evidence>
<evidence type="ECO:0000256" key="7">
    <source>
        <dbReference type="ARBA" id="ARBA00022840"/>
    </source>
</evidence>
<comment type="catalytic activity">
    <reaction evidence="1 18 19">
        <text>(6R)-NADHX = (6S)-NADHX</text>
        <dbReference type="Rhea" id="RHEA:32215"/>
        <dbReference type="ChEBI" id="CHEBI:64074"/>
        <dbReference type="ChEBI" id="CHEBI:64075"/>
        <dbReference type="EC" id="5.1.99.6"/>
    </reaction>
</comment>
<evidence type="ECO:0000256" key="10">
    <source>
        <dbReference type="ARBA" id="ARBA00023027"/>
    </source>
</evidence>
<evidence type="ECO:0000259" key="21">
    <source>
        <dbReference type="PROSITE" id="PS51385"/>
    </source>
</evidence>
<evidence type="ECO:0000256" key="1">
    <source>
        <dbReference type="ARBA" id="ARBA00000013"/>
    </source>
</evidence>
<dbReference type="PROSITE" id="PS51385">
    <property type="entry name" value="YJEF_N"/>
    <property type="match status" value="1"/>
</dbReference>
<dbReference type="InterPro" id="IPR029056">
    <property type="entry name" value="Ribokinase-like"/>
</dbReference>
<comment type="catalytic activity">
    <reaction evidence="2 18 19">
        <text>(6R)-NADPHX = (6S)-NADPHX</text>
        <dbReference type="Rhea" id="RHEA:32227"/>
        <dbReference type="ChEBI" id="CHEBI:64076"/>
        <dbReference type="ChEBI" id="CHEBI:64077"/>
        <dbReference type="EC" id="5.1.99.6"/>
    </reaction>
</comment>
<feature type="domain" description="YjeF C-terminal" evidence="20">
    <location>
        <begin position="224"/>
        <end position="508"/>
    </location>
</feature>
<comment type="catalytic activity">
    <reaction evidence="15 17 19">
        <text>(6S)-NADHX + ADP = AMP + phosphate + NADH + H(+)</text>
        <dbReference type="Rhea" id="RHEA:32223"/>
        <dbReference type="ChEBI" id="CHEBI:15378"/>
        <dbReference type="ChEBI" id="CHEBI:43474"/>
        <dbReference type="ChEBI" id="CHEBI:57945"/>
        <dbReference type="ChEBI" id="CHEBI:64074"/>
        <dbReference type="ChEBI" id="CHEBI:456215"/>
        <dbReference type="ChEBI" id="CHEBI:456216"/>
        <dbReference type="EC" id="4.2.1.136"/>
    </reaction>
</comment>
<comment type="similarity">
    <text evidence="18">Belongs to the NnrE/AIBP family.</text>
</comment>
<keyword evidence="12 17" id="KW-0456">Lyase</keyword>
<dbReference type="Proteomes" id="UP000663623">
    <property type="component" value="Chromosome"/>
</dbReference>
<dbReference type="Pfam" id="PF01256">
    <property type="entry name" value="Carb_kinase"/>
    <property type="match status" value="1"/>
</dbReference>
<evidence type="ECO:0000256" key="11">
    <source>
        <dbReference type="ARBA" id="ARBA00023235"/>
    </source>
</evidence>
<dbReference type="InterPro" id="IPR030677">
    <property type="entry name" value="Nnr"/>
</dbReference>
<feature type="domain" description="YjeF N-terminal" evidence="21">
    <location>
        <begin position="9"/>
        <end position="216"/>
    </location>
</feature>
<feature type="binding site" evidence="18">
    <location>
        <position position="141"/>
    </location>
    <ligand>
        <name>(6S)-NADPHX</name>
        <dbReference type="ChEBI" id="CHEBI:64076"/>
    </ligand>
</feature>
<feature type="binding site" evidence="18">
    <location>
        <position position="159"/>
    </location>
    <ligand>
        <name>(6S)-NADPHX</name>
        <dbReference type="ChEBI" id="CHEBI:64076"/>
    </ligand>
</feature>
<keyword evidence="10 17" id="KW-0520">NAD</keyword>
<evidence type="ECO:0000256" key="12">
    <source>
        <dbReference type="ARBA" id="ARBA00023239"/>
    </source>
</evidence>
<evidence type="ECO:0000256" key="19">
    <source>
        <dbReference type="PIRNR" id="PIRNR017184"/>
    </source>
</evidence>
<feature type="binding site" evidence="17">
    <location>
        <position position="449"/>
    </location>
    <ligand>
        <name>(6S)-NADPHX</name>
        <dbReference type="ChEBI" id="CHEBI:64076"/>
    </ligand>
</feature>
<dbReference type="InterPro" id="IPR004443">
    <property type="entry name" value="YjeF_N_dom"/>
</dbReference>
<dbReference type="EC" id="5.1.99.6" evidence="19"/>
<evidence type="ECO:0000256" key="8">
    <source>
        <dbReference type="ARBA" id="ARBA00022857"/>
    </source>
</evidence>
<comment type="subunit">
    <text evidence="17">Homotetramer.</text>
</comment>
<dbReference type="PIRSF" id="PIRSF017184">
    <property type="entry name" value="Nnr"/>
    <property type="match status" value="1"/>
</dbReference>
<comment type="catalytic activity">
    <reaction evidence="16 17 19">
        <text>(6S)-NADPHX + ADP = AMP + phosphate + NADPH + H(+)</text>
        <dbReference type="Rhea" id="RHEA:32235"/>
        <dbReference type="ChEBI" id="CHEBI:15378"/>
        <dbReference type="ChEBI" id="CHEBI:43474"/>
        <dbReference type="ChEBI" id="CHEBI:57783"/>
        <dbReference type="ChEBI" id="CHEBI:64076"/>
        <dbReference type="ChEBI" id="CHEBI:456215"/>
        <dbReference type="ChEBI" id="CHEBI:456216"/>
        <dbReference type="EC" id="4.2.1.136"/>
    </reaction>
</comment>
<dbReference type="InterPro" id="IPR017953">
    <property type="entry name" value="Carbohydrate_kinase_pred_CS"/>
</dbReference>
<sequence length="511" mass="55728">MFVLTSSQMREIDRKASQEIGIPEVVLMENAGFCVFEEIRKDFETLDDKNIAVFCGKGNNGGDGFVVARYLAQVCPNVKVFLFDENVTLISKVFLDILKRLEVDVSILSEELLLSLKTQRFDIIVDAIFGIGLSKDIDGLYKKAIEYINGSGAYVYSVDIPSGICSDSASVRGCAVKANKTVTFVYPKIGNILYPGSYYCGKVIVKDIGIPEKIIKDIKVKILTAEDLDISKFYRFPDSHKGDYGKVGIVAGSKYYPGAAVLCSNAAVQSGCGLCYLITPQEALYFQNLRKPEIVVLPLEGKEGVISFDGFVKFDEYLAKFDVLGFGCGLTKNEEVEKILIHILENFQIPIVIDADGLNTLSSSQKAKKLLANYKSQKVLTPHYMEAARILGVDVKDVAKSPIDAATKIASEFRAICVLKGSRTIITDGDEVFINVLGNPGMAKGGSGDVLTGIILSMIAQGYSAFEAAKLSVYLHSLSADILLEKKAMQTILPSDIIEGLDSAIRRLIEG</sequence>
<dbReference type="PANTHER" id="PTHR12592:SF0">
    <property type="entry name" value="ATP-DEPENDENT (S)-NAD(P)H-HYDRATE DEHYDRATASE"/>
    <property type="match status" value="1"/>
</dbReference>
<comment type="function">
    <text evidence="14 19">Bifunctional enzyme that catalyzes the epimerization of the S- and R-forms of NAD(P)HX and the dehydration of the S-form of NAD(P)HX at the expense of ADP, which is converted to AMP. This allows the repair of both epimers of NAD(P)HX, a damaged form of NAD(P)H that is a result of enzymatic or heat-dependent hydration.</text>
</comment>
<gene>
    <name evidence="22" type="primary">nnr</name>
    <name evidence="17" type="synonym">nnrD</name>
    <name evidence="18" type="synonym">nnrE</name>
    <name evidence="22" type="ORF">CaldiYA01_06570</name>
</gene>
<comment type="similarity">
    <text evidence="4 19">In the C-terminal section; belongs to the NnrD/CARKD family.</text>
</comment>
<dbReference type="EMBL" id="AP024480">
    <property type="protein sequence ID" value="BCS80697.1"/>
    <property type="molecule type" value="Genomic_DNA"/>
</dbReference>
<feature type="binding site" evidence="18">
    <location>
        <position position="60"/>
    </location>
    <ligand>
        <name>K(+)</name>
        <dbReference type="ChEBI" id="CHEBI:29103"/>
    </ligand>
</feature>
<dbReference type="SUPFAM" id="SSF64153">
    <property type="entry name" value="YjeF N-terminal domain-like"/>
    <property type="match status" value="1"/>
</dbReference>
<evidence type="ECO:0000313" key="23">
    <source>
        <dbReference type="Proteomes" id="UP000663623"/>
    </source>
</evidence>
<dbReference type="HAMAP" id="MF_01965">
    <property type="entry name" value="NADHX_dehydratase"/>
    <property type="match status" value="1"/>
</dbReference>
<dbReference type="NCBIfam" id="TIGR00197">
    <property type="entry name" value="yjeF_nterm"/>
    <property type="match status" value="1"/>
</dbReference>
<feature type="binding site" evidence="18">
    <location>
        <position position="126"/>
    </location>
    <ligand>
        <name>K(+)</name>
        <dbReference type="ChEBI" id="CHEBI:29103"/>
    </ligand>
</feature>
<comment type="function">
    <text evidence="18">Catalyzes the epimerization of the S- and R-forms of NAD(P)HX, a damaged form of NAD(P)H that is a result of enzymatic or heat-dependent hydration. This is a prerequisite for the S-specific NAD(P)H-hydrate dehydratase to allow the repair of both epimers of NAD(P)HX.</text>
</comment>
<reference evidence="22 23" key="1">
    <citation type="submission" date="2021-02" db="EMBL/GenBank/DDBJ databases">
        <title>Nitrogen-fixing ability and nitrogen fixation related genes of thermophilic fermentative bacteria in the genus Caldicellulosiruptor.</title>
        <authorList>
            <person name="Chen Y."/>
            <person name="Nishihara A."/>
            <person name="Haruta S."/>
        </authorList>
    </citation>
    <scope>NUCLEOTIDE SEQUENCE [LARGE SCALE GENOMIC DNA]</scope>
    <source>
        <strain evidence="22 23">YA01</strain>
    </source>
</reference>
<keyword evidence="9 18" id="KW-0630">Potassium</keyword>
<dbReference type="SUPFAM" id="SSF53613">
    <property type="entry name" value="Ribokinase-like"/>
    <property type="match status" value="1"/>
</dbReference>
<dbReference type="PANTHER" id="PTHR12592">
    <property type="entry name" value="ATP-DEPENDENT (S)-NAD(P)H-HYDRATE DEHYDRATASE FAMILY MEMBER"/>
    <property type="match status" value="1"/>
</dbReference>
<evidence type="ECO:0000256" key="13">
    <source>
        <dbReference type="ARBA" id="ARBA00023268"/>
    </source>
</evidence>
<evidence type="ECO:0000259" key="20">
    <source>
        <dbReference type="PROSITE" id="PS51383"/>
    </source>
</evidence>
<dbReference type="InterPro" id="IPR036652">
    <property type="entry name" value="YjeF_N_dom_sf"/>
</dbReference>
<dbReference type="HAMAP" id="MF_01966">
    <property type="entry name" value="NADHX_epimerase"/>
    <property type="match status" value="1"/>
</dbReference>
<comment type="cofactor">
    <cofactor evidence="18 19">
        <name>K(+)</name>
        <dbReference type="ChEBI" id="CHEBI:29103"/>
    </cofactor>
    <text evidence="18 19">Binds 1 potassium ion per subunit.</text>
</comment>
<comment type="similarity">
    <text evidence="17">Belongs to the NnrD/CARKD family.</text>
</comment>
<dbReference type="Gene3D" id="3.40.50.10260">
    <property type="entry name" value="YjeF N-terminal domain"/>
    <property type="match status" value="1"/>
</dbReference>
<keyword evidence="11 18" id="KW-0413">Isomerase</keyword>
<evidence type="ECO:0000256" key="17">
    <source>
        <dbReference type="HAMAP-Rule" id="MF_01965"/>
    </source>
</evidence>
<feature type="binding site" evidence="17">
    <location>
        <position position="329"/>
    </location>
    <ligand>
        <name>(6S)-NADPHX</name>
        <dbReference type="ChEBI" id="CHEBI:64076"/>
    </ligand>
</feature>
<dbReference type="PROSITE" id="PS01050">
    <property type="entry name" value="YJEF_C_2"/>
    <property type="match status" value="1"/>
</dbReference>
<keyword evidence="7 17" id="KW-0067">ATP-binding</keyword>
<comment type="function">
    <text evidence="17">Catalyzes the dehydration of the S-form of NAD(P)HX at the expense of ADP, which is converted to AMP. Together with NAD(P)HX epimerase, which catalyzes the epimerization of the S- and R-forms, the enzyme allows the repair of both epimers of NAD(P)HX, a damaged form of NAD(P)H that is a result of enzymatic or heat-dependent hydration.</text>
</comment>
<keyword evidence="5 18" id="KW-0479">Metal-binding</keyword>
<evidence type="ECO:0000256" key="15">
    <source>
        <dbReference type="ARBA" id="ARBA00048238"/>
    </source>
</evidence>
<protein>
    <recommendedName>
        <fullName evidence="19">Bifunctional NAD(P)H-hydrate repair enzyme</fullName>
    </recommendedName>
    <alternativeName>
        <fullName evidence="19">Nicotinamide nucleotide repair protein</fullName>
    </alternativeName>
    <domain>
        <recommendedName>
            <fullName evidence="19">ADP-dependent (S)-NAD(P)H-hydrate dehydratase</fullName>
            <ecNumber evidence="19">4.2.1.136</ecNumber>
        </recommendedName>
        <alternativeName>
            <fullName evidence="19">ADP-dependent NAD(P)HX dehydratase</fullName>
        </alternativeName>
    </domain>
    <domain>
        <recommendedName>
            <fullName evidence="19">NAD(P)H-hydrate epimerase</fullName>
            <ecNumber evidence="19">5.1.99.6</ecNumber>
        </recommendedName>
    </domain>
</protein>
<feature type="binding site" evidence="18">
    <location>
        <begin position="130"/>
        <end position="136"/>
    </location>
    <ligand>
        <name>(6S)-NADPHX</name>
        <dbReference type="ChEBI" id="CHEBI:64076"/>
    </ligand>
</feature>
<comment type="cofactor">
    <cofactor evidence="17">
        <name>Mg(2+)</name>
        <dbReference type="ChEBI" id="CHEBI:18420"/>
    </cofactor>
</comment>
<organism evidence="22 23">
    <name type="scientific">Caldicellulosiruptor diazotrophicus</name>
    <dbReference type="NCBI Taxonomy" id="2806205"/>
    <lineage>
        <taxon>Bacteria</taxon>
        <taxon>Bacillati</taxon>
        <taxon>Bacillota</taxon>
        <taxon>Bacillota incertae sedis</taxon>
        <taxon>Caldicellulosiruptorales</taxon>
        <taxon>Caldicellulosiruptoraceae</taxon>
        <taxon>Caldicellulosiruptor</taxon>
    </lineage>
</organism>
<evidence type="ECO:0000256" key="9">
    <source>
        <dbReference type="ARBA" id="ARBA00022958"/>
    </source>
</evidence>
<accession>A0ABM7NKQ6</accession>
<evidence type="ECO:0000256" key="5">
    <source>
        <dbReference type="ARBA" id="ARBA00022723"/>
    </source>
</evidence>
<name>A0ABM7NKQ6_9FIRM</name>
<feature type="binding site" evidence="17">
    <location>
        <position position="259"/>
    </location>
    <ligand>
        <name>(6S)-NADPHX</name>
        <dbReference type="ChEBI" id="CHEBI:64076"/>
    </ligand>
</feature>
<evidence type="ECO:0000256" key="3">
    <source>
        <dbReference type="ARBA" id="ARBA00006001"/>
    </source>
</evidence>
<dbReference type="CDD" id="cd01171">
    <property type="entry name" value="YXKO-related"/>
    <property type="match status" value="1"/>
</dbReference>
<dbReference type="Pfam" id="PF03853">
    <property type="entry name" value="YjeF_N"/>
    <property type="match status" value="1"/>
</dbReference>
<keyword evidence="13" id="KW-0511">Multifunctional enzyme</keyword>